<dbReference type="Proteomes" id="UP001595904">
    <property type="component" value="Unassembled WGS sequence"/>
</dbReference>
<dbReference type="RefSeq" id="WP_380596514.1">
    <property type="nucleotide sequence ID" value="NZ_JBHSDU010000003.1"/>
</dbReference>
<accession>A0ABV8SRA2</accession>
<protein>
    <submittedName>
        <fullName evidence="2">Uncharacterized protein</fullName>
    </submittedName>
</protein>
<dbReference type="EMBL" id="JBHSDU010000003">
    <property type="protein sequence ID" value="MFC4309462.1"/>
    <property type="molecule type" value="Genomic_DNA"/>
</dbReference>
<evidence type="ECO:0000313" key="2">
    <source>
        <dbReference type="EMBL" id="MFC4309462.1"/>
    </source>
</evidence>
<feature type="transmembrane region" description="Helical" evidence="1">
    <location>
        <begin position="94"/>
        <end position="116"/>
    </location>
</feature>
<gene>
    <name evidence="2" type="ORF">ACFPN2_10255</name>
</gene>
<keyword evidence="3" id="KW-1185">Reference proteome</keyword>
<sequence>MSAVALAVAMVAWFDLFAFSKVVYMPRWAAFLPMPPFAGAVIAIPFLIPIAFFSHSLRAARLGILWTAALAPVPAMVVYALTPLHQHSGLPLNLLVQYSLLALIGCLLPGAVMLGFRMVVGRIKRS</sequence>
<name>A0ABV8SRA2_9GAMM</name>
<comment type="caution">
    <text evidence="2">The sequence shown here is derived from an EMBL/GenBank/DDBJ whole genome shotgun (WGS) entry which is preliminary data.</text>
</comment>
<keyword evidence="1" id="KW-1133">Transmembrane helix</keyword>
<feature type="transmembrane region" description="Helical" evidence="1">
    <location>
        <begin position="64"/>
        <end position="82"/>
    </location>
</feature>
<feature type="transmembrane region" description="Helical" evidence="1">
    <location>
        <begin position="28"/>
        <end position="52"/>
    </location>
</feature>
<keyword evidence="1" id="KW-0812">Transmembrane</keyword>
<organism evidence="2 3">
    <name type="scientific">Steroidobacter flavus</name>
    <dbReference type="NCBI Taxonomy" id="1842136"/>
    <lineage>
        <taxon>Bacteria</taxon>
        <taxon>Pseudomonadati</taxon>
        <taxon>Pseudomonadota</taxon>
        <taxon>Gammaproteobacteria</taxon>
        <taxon>Steroidobacterales</taxon>
        <taxon>Steroidobacteraceae</taxon>
        <taxon>Steroidobacter</taxon>
    </lineage>
</organism>
<evidence type="ECO:0000313" key="3">
    <source>
        <dbReference type="Proteomes" id="UP001595904"/>
    </source>
</evidence>
<keyword evidence="1" id="KW-0472">Membrane</keyword>
<evidence type="ECO:0000256" key="1">
    <source>
        <dbReference type="SAM" id="Phobius"/>
    </source>
</evidence>
<proteinExistence type="predicted"/>
<reference evidence="3" key="1">
    <citation type="journal article" date="2019" name="Int. J. Syst. Evol. Microbiol.">
        <title>The Global Catalogue of Microorganisms (GCM) 10K type strain sequencing project: providing services to taxonomists for standard genome sequencing and annotation.</title>
        <authorList>
            <consortium name="The Broad Institute Genomics Platform"/>
            <consortium name="The Broad Institute Genome Sequencing Center for Infectious Disease"/>
            <person name="Wu L."/>
            <person name="Ma J."/>
        </authorList>
    </citation>
    <scope>NUCLEOTIDE SEQUENCE [LARGE SCALE GENOMIC DNA]</scope>
    <source>
        <strain evidence="3">CGMCC 1.10759</strain>
    </source>
</reference>